<protein>
    <recommendedName>
        <fullName evidence="3">Reverse transcriptase domain-containing protein</fullName>
    </recommendedName>
</protein>
<reference evidence="1 2" key="1">
    <citation type="journal article" date="2018" name="Sci. Rep.">
        <title>Genomic signatures of local adaptation to the degree of environmental predictability in rotifers.</title>
        <authorList>
            <person name="Franch-Gras L."/>
            <person name="Hahn C."/>
            <person name="Garcia-Roger E.M."/>
            <person name="Carmona M.J."/>
            <person name="Serra M."/>
            <person name="Gomez A."/>
        </authorList>
    </citation>
    <scope>NUCLEOTIDE SEQUENCE [LARGE SCALE GENOMIC DNA]</scope>
    <source>
        <strain evidence="1">HYR1</strain>
    </source>
</reference>
<keyword evidence="2" id="KW-1185">Reference proteome</keyword>
<evidence type="ECO:0000313" key="2">
    <source>
        <dbReference type="Proteomes" id="UP000276133"/>
    </source>
</evidence>
<evidence type="ECO:0008006" key="3">
    <source>
        <dbReference type="Google" id="ProtNLM"/>
    </source>
</evidence>
<proteinExistence type="predicted"/>
<organism evidence="1 2">
    <name type="scientific">Brachionus plicatilis</name>
    <name type="common">Marine rotifer</name>
    <name type="synonym">Brachionus muelleri</name>
    <dbReference type="NCBI Taxonomy" id="10195"/>
    <lineage>
        <taxon>Eukaryota</taxon>
        <taxon>Metazoa</taxon>
        <taxon>Spiralia</taxon>
        <taxon>Gnathifera</taxon>
        <taxon>Rotifera</taxon>
        <taxon>Eurotatoria</taxon>
        <taxon>Monogononta</taxon>
        <taxon>Pseudotrocha</taxon>
        <taxon>Ploima</taxon>
        <taxon>Brachionidae</taxon>
        <taxon>Brachionus</taxon>
    </lineage>
</organism>
<accession>A0A3M7T6F1</accession>
<name>A0A3M7T6F1_BRAPC</name>
<gene>
    <name evidence="1" type="ORF">BpHYR1_024168</name>
</gene>
<dbReference type="EMBL" id="REGN01000225">
    <property type="protein sequence ID" value="RNA43408.1"/>
    <property type="molecule type" value="Genomic_DNA"/>
</dbReference>
<sequence>MSNLITEVNGIQTGVLIYADDLLLITYSAEKLKKVFQICENFGQIDNLQKTQIVGINNKKEV</sequence>
<dbReference type="Proteomes" id="UP000276133">
    <property type="component" value="Unassembled WGS sequence"/>
</dbReference>
<dbReference type="OrthoDB" id="10014409at2759"/>
<dbReference type="AlphaFoldDB" id="A0A3M7T6F1"/>
<comment type="caution">
    <text evidence="1">The sequence shown here is derived from an EMBL/GenBank/DDBJ whole genome shotgun (WGS) entry which is preliminary data.</text>
</comment>
<evidence type="ECO:0000313" key="1">
    <source>
        <dbReference type="EMBL" id="RNA43408.1"/>
    </source>
</evidence>